<dbReference type="EMBL" id="JAUJFL010000011">
    <property type="protein sequence ID" value="KAK2596403.1"/>
    <property type="molecule type" value="Genomic_DNA"/>
</dbReference>
<sequence length="261" mass="28535">MGKGVFIWHFREEPYPTLIKQLSPILSARPTVGFSHCGTAIAIVYTGRRWPLLIPLSPVPREVTRIQSSAHKRSIDDGVNISRPNKKPHLVHLNHPESNMNKTVAAAPNQLPSALSTSSIVAWRDQGALANGNMAFINMKSHPNQIDLVYGNEDRANGISLCKLPSQIPLGSASVGVTIRPGSYDSSRSVCTMAVNSNSARVYESDEQGAAEHLPLVVWKDALALRVNPWADHLISPRQDPRIDWQAVENGAPMIEDSSDS</sequence>
<gene>
    <name evidence="1" type="ORF">N8I77_013295</name>
</gene>
<keyword evidence="2" id="KW-1185">Reference proteome</keyword>
<accession>A0AAD9S166</accession>
<proteinExistence type="predicted"/>
<organism evidence="1 2">
    <name type="scientific">Phomopsis amygdali</name>
    <name type="common">Fusicoccum amygdali</name>
    <dbReference type="NCBI Taxonomy" id="1214568"/>
    <lineage>
        <taxon>Eukaryota</taxon>
        <taxon>Fungi</taxon>
        <taxon>Dikarya</taxon>
        <taxon>Ascomycota</taxon>
        <taxon>Pezizomycotina</taxon>
        <taxon>Sordariomycetes</taxon>
        <taxon>Sordariomycetidae</taxon>
        <taxon>Diaporthales</taxon>
        <taxon>Diaporthaceae</taxon>
        <taxon>Diaporthe</taxon>
    </lineage>
</organism>
<evidence type="ECO:0000313" key="1">
    <source>
        <dbReference type="EMBL" id="KAK2596403.1"/>
    </source>
</evidence>
<name>A0AAD9S166_PHOAM</name>
<protein>
    <submittedName>
        <fullName evidence="1">Uncharacterized protein</fullName>
    </submittedName>
</protein>
<comment type="caution">
    <text evidence="1">The sequence shown here is derived from an EMBL/GenBank/DDBJ whole genome shotgun (WGS) entry which is preliminary data.</text>
</comment>
<evidence type="ECO:0000313" key="2">
    <source>
        <dbReference type="Proteomes" id="UP001265746"/>
    </source>
</evidence>
<dbReference type="AlphaFoldDB" id="A0AAD9S166"/>
<reference evidence="1" key="1">
    <citation type="submission" date="2023-06" db="EMBL/GenBank/DDBJ databases">
        <authorList>
            <person name="Noh H."/>
        </authorList>
    </citation>
    <scope>NUCLEOTIDE SEQUENCE</scope>
    <source>
        <strain evidence="1">DUCC20226</strain>
    </source>
</reference>
<dbReference type="Proteomes" id="UP001265746">
    <property type="component" value="Unassembled WGS sequence"/>
</dbReference>